<protein>
    <submittedName>
        <fullName evidence="1">Uncharacterized protein</fullName>
    </submittedName>
</protein>
<feature type="non-terminal residue" evidence="1">
    <location>
        <position position="71"/>
    </location>
</feature>
<sequence>MGEIGSPEQHGGSATVDICGTGVNNSGMIGRSEELFLVACACGVGVSVVCRMRPVNGVEVDTSAGLSFRFS</sequence>
<dbReference type="RefSeq" id="XP_013247732.1">
    <property type="nucleotide sequence ID" value="XM_013392278.1"/>
</dbReference>
<evidence type="ECO:0000313" key="1">
    <source>
        <dbReference type="EMBL" id="CDI83083.1"/>
    </source>
</evidence>
<dbReference type="Proteomes" id="UP000018050">
    <property type="component" value="Unassembled WGS sequence"/>
</dbReference>
<proteinExistence type="predicted"/>
<keyword evidence="2" id="KW-1185">Reference proteome</keyword>
<reference evidence="1" key="1">
    <citation type="submission" date="2013-10" db="EMBL/GenBank/DDBJ databases">
        <title>Genomic analysis of the causative agents of coccidiosis in chickens.</title>
        <authorList>
            <person name="Reid A.J."/>
            <person name="Blake D."/>
            <person name="Billington K."/>
            <person name="Browne H."/>
            <person name="Dunn M."/>
            <person name="Hung S."/>
            <person name="Kawahara F."/>
            <person name="Miranda-Saavedra D."/>
            <person name="Mourier T."/>
            <person name="Nagra H."/>
            <person name="Otto T.D."/>
            <person name="Rawlings N."/>
            <person name="Sanchez A."/>
            <person name="Sanders M."/>
            <person name="Subramaniam C."/>
            <person name="Tay Y."/>
            <person name="Dear P."/>
            <person name="Doerig C."/>
            <person name="Gruber A."/>
            <person name="Parkinson J."/>
            <person name="Shirley M."/>
            <person name="Wan K.L."/>
            <person name="Berriman M."/>
            <person name="Tomley F."/>
            <person name="Pain A."/>
        </authorList>
    </citation>
    <scope>NUCLEOTIDE SEQUENCE</scope>
    <source>
        <strain evidence="1">Houghton</strain>
    </source>
</reference>
<dbReference type="GeneID" id="25274899"/>
<dbReference type="EMBL" id="HG673162">
    <property type="protein sequence ID" value="CDI83083.1"/>
    <property type="molecule type" value="Genomic_DNA"/>
</dbReference>
<reference evidence="1" key="2">
    <citation type="submission" date="2013-10" db="EMBL/GenBank/DDBJ databases">
        <authorList>
            <person name="Aslett M."/>
        </authorList>
    </citation>
    <scope>NUCLEOTIDE SEQUENCE</scope>
    <source>
        <strain evidence="1">Houghton</strain>
    </source>
</reference>
<evidence type="ECO:0000313" key="2">
    <source>
        <dbReference type="Proteomes" id="UP000018050"/>
    </source>
</evidence>
<organism evidence="1 2">
    <name type="scientific">Eimeria acervulina</name>
    <name type="common">Coccidian parasite</name>
    <dbReference type="NCBI Taxonomy" id="5801"/>
    <lineage>
        <taxon>Eukaryota</taxon>
        <taxon>Sar</taxon>
        <taxon>Alveolata</taxon>
        <taxon>Apicomplexa</taxon>
        <taxon>Conoidasida</taxon>
        <taxon>Coccidia</taxon>
        <taxon>Eucoccidiorida</taxon>
        <taxon>Eimeriorina</taxon>
        <taxon>Eimeriidae</taxon>
        <taxon>Eimeria</taxon>
    </lineage>
</organism>
<dbReference type="AlphaFoldDB" id="U6GUY1"/>
<dbReference type="VEuPathDB" id="ToxoDB:EAH_00068320"/>
<name>U6GUY1_EIMAC</name>
<gene>
    <name evidence="1" type="ORF">EAH_00068320</name>
</gene>
<accession>U6GUY1</accession>